<gene>
    <name evidence="3" type="ORF">EUGRSUZ_E03482</name>
</gene>
<organism evidence="3">
    <name type="scientific">Eucalyptus grandis</name>
    <name type="common">Flooded gum</name>
    <dbReference type="NCBI Taxonomy" id="71139"/>
    <lineage>
        <taxon>Eukaryota</taxon>
        <taxon>Viridiplantae</taxon>
        <taxon>Streptophyta</taxon>
        <taxon>Embryophyta</taxon>
        <taxon>Tracheophyta</taxon>
        <taxon>Spermatophyta</taxon>
        <taxon>Magnoliopsida</taxon>
        <taxon>eudicotyledons</taxon>
        <taxon>Gunneridae</taxon>
        <taxon>Pentapetalae</taxon>
        <taxon>rosids</taxon>
        <taxon>malvids</taxon>
        <taxon>Myrtales</taxon>
        <taxon>Myrtaceae</taxon>
        <taxon>Myrtoideae</taxon>
        <taxon>Eucalypteae</taxon>
        <taxon>Eucalyptus</taxon>
    </lineage>
</organism>
<sequence>MPSKAIGVELVNANTGDIVKSGPECSVEVKVVVLDGDFGTGGYDKRTQEEFEKSVVTERIGKRPLLIGNLVLNLNGGTGVLGDVRFTDNSRWTRSGKFRLGLQVLSEYREYIREAITEPFTVKENRGQSNEKHFPPLPSDEVWRLKNIGKDGIFHKKLSEAQIYNVKGFLQQVNVDREKLRKILGEKMTMNKWEDLLRHAKTCPLNGNPHVFLDKEGDHENGCQLTGVSADRVHAAADEFSLKQE</sequence>
<dbReference type="OMA" id="CNASEMY"/>
<dbReference type="InterPro" id="IPR012416">
    <property type="entry name" value="CBP60"/>
</dbReference>
<feature type="non-terminal residue" evidence="3">
    <location>
        <position position="245"/>
    </location>
</feature>
<name>A0A059C9Y8_EUCGR</name>
<dbReference type="InParanoid" id="A0A059C9Y8"/>
<dbReference type="PANTHER" id="PTHR31713:SF100">
    <property type="entry name" value="CALMODULIN-BINDING PROTEIN 60 B"/>
    <property type="match status" value="1"/>
</dbReference>
<evidence type="ECO:0000313" key="3">
    <source>
        <dbReference type="EMBL" id="KCW74755.1"/>
    </source>
</evidence>
<protein>
    <submittedName>
        <fullName evidence="3">Uncharacterized protein</fullName>
    </submittedName>
</protein>
<dbReference type="PANTHER" id="PTHR31713">
    <property type="entry name" value="OS02G0177800 PROTEIN"/>
    <property type="match status" value="1"/>
</dbReference>
<dbReference type="InterPro" id="IPR046830">
    <property type="entry name" value="Calmod_bind_M"/>
</dbReference>
<dbReference type="AlphaFoldDB" id="A0A059C9Y8"/>
<reference evidence="3" key="1">
    <citation type="submission" date="2013-07" db="EMBL/GenBank/DDBJ databases">
        <title>The genome of Eucalyptus grandis.</title>
        <authorList>
            <person name="Schmutz J."/>
            <person name="Hayes R."/>
            <person name="Myburg A."/>
            <person name="Tuskan G."/>
            <person name="Grattapaglia D."/>
            <person name="Rokhsar D.S."/>
        </authorList>
    </citation>
    <scope>NUCLEOTIDE SEQUENCE</scope>
    <source>
        <tissue evidence="3">Leaf extractions</tissue>
    </source>
</reference>
<dbReference type="GO" id="GO:0005634">
    <property type="term" value="C:nucleus"/>
    <property type="evidence" value="ECO:0000318"/>
    <property type="project" value="GO_Central"/>
</dbReference>
<accession>A0A059C9Y8</accession>
<proteinExistence type="predicted"/>
<dbReference type="GO" id="GO:0080142">
    <property type="term" value="P:regulation of salicylic acid biosynthetic process"/>
    <property type="evidence" value="ECO:0000318"/>
    <property type="project" value="GO_Central"/>
</dbReference>
<evidence type="ECO:0000259" key="1">
    <source>
        <dbReference type="Pfam" id="PF07887"/>
    </source>
</evidence>
<dbReference type="GO" id="GO:0043565">
    <property type="term" value="F:sequence-specific DNA binding"/>
    <property type="evidence" value="ECO:0000318"/>
    <property type="project" value="GO_Central"/>
</dbReference>
<dbReference type="GO" id="GO:0003700">
    <property type="term" value="F:DNA-binding transcription factor activity"/>
    <property type="evidence" value="ECO:0000318"/>
    <property type="project" value="GO_Central"/>
</dbReference>
<dbReference type="STRING" id="71139.A0A059C9Y8"/>
<dbReference type="eggNOG" id="ENOG502QQ42">
    <property type="taxonomic scope" value="Eukaryota"/>
</dbReference>
<evidence type="ECO:0000259" key="2">
    <source>
        <dbReference type="Pfam" id="PF20451"/>
    </source>
</evidence>
<dbReference type="Gramene" id="KCW74755">
    <property type="protein sequence ID" value="KCW74755"/>
    <property type="gene ID" value="EUGRSUZ_E03482"/>
</dbReference>
<dbReference type="Pfam" id="PF20451">
    <property type="entry name" value="Calmod_bind_M"/>
    <property type="match status" value="1"/>
</dbReference>
<feature type="domain" description="Calmodulin binding protein central" evidence="2">
    <location>
        <begin position="138"/>
        <end position="203"/>
    </location>
</feature>
<feature type="domain" description="Calmodulin binding protein-like N-terminal" evidence="1">
    <location>
        <begin position="4"/>
        <end position="124"/>
    </location>
</feature>
<dbReference type="EMBL" id="KK198757">
    <property type="protein sequence ID" value="KCW74755.1"/>
    <property type="molecule type" value="Genomic_DNA"/>
</dbReference>
<dbReference type="InterPro" id="IPR046831">
    <property type="entry name" value="Calmodulin_bind_N"/>
</dbReference>
<dbReference type="GO" id="GO:0005516">
    <property type="term" value="F:calmodulin binding"/>
    <property type="evidence" value="ECO:0007669"/>
    <property type="project" value="InterPro"/>
</dbReference>
<dbReference type="Pfam" id="PF07887">
    <property type="entry name" value="Calmodulin_bind"/>
    <property type="match status" value="1"/>
</dbReference>